<keyword evidence="1" id="KW-0479">Metal-binding</keyword>
<dbReference type="InterPro" id="IPR013083">
    <property type="entry name" value="Znf_RING/FYVE/PHD"/>
</dbReference>
<sequence length="213" mass="23733">MFRSPRAWVCSNVSVEVGAWVYFAVFVLPFGFLSDRSEGGVLTATEKTSVLKLQVGLLGMGRSLQTDLNRIAETTDTSSSDGLHYVLTGNVKEIGGSSNPSDLIKGYEQLVERKKWFINWENLIKSDNLEKDHWVLNEPLTKRTSCGSDFNAFNRKCHYQNCGDIFSDKCTRGRGGISIISSPSICRTCSVMASSRKETTSHFVTCLVAERRQ</sequence>
<evidence type="ECO:0000256" key="3">
    <source>
        <dbReference type="ARBA" id="ARBA00022833"/>
    </source>
</evidence>
<feature type="transmembrane region" description="Helical" evidence="4">
    <location>
        <begin position="12"/>
        <end position="33"/>
    </location>
</feature>
<dbReference type="SUPFAM" id="SSF57903">
    <property type="entry name" value="FYVE/PHD zinc finger"/>
    <property type="match status" value="1"/>
</dbReference>
<dbReference type="GO" id="GO:0070676">
    <property type="term" value="P:intralumenal vesicle formation"/>
    <property type="evidence" value="ECO:0007669"/>
    <property type="project" value="TreeGrafter"/>
</dbReference>
<evidence type="ECO:0000256" key="1">
    <source>
        <dbReference type="ARBA" id="ARBA00022723"/>
    </source>
</evidence>
<dbReference type="GO" id="GO:0043130">
    <property type="term" value="F:ubiquitin binding"/>
    <property type="evidence" value="ECO:0007669"/>
    <property type="project" value="InterPro"/>
</dbReference>
<dbReference type="GO" id="GO:0008270">
    <property type="term" value="F:zinc ion binding"/>
    <property type="evidence" value="ECO:0007669"/>
    <property type="project" value="UniProtKB-KW"/>
</dbReference>
<evidence type="ECO:0000256" key="4">
    <source>
        <dbReference type="SAM" id="Phobius"/>
    </source>
</evidence>
<accession>A0AAD1Z4W1</accession>
<keyword evidence="6" id="KW-1185">Reference proteome</keyword>
<dbReference type="Gene3D" id="3.30.40.10">
    <property type="entry name" value="Zinc/RING finger domain, C3HC4 (zinc finger)"/>
    <property type="match status" value="1"/>
</dbReference>
<organism evidence="5 6">
    <name type="scientific">Fraxinus pennsylvanica</name>
    <dbReference type="NCBI Taxonomy" id="56036"/>
    <lineage>
        <taxon>Eukaryota</taxon>
        <taxon>Viridiplantae</taxon>
        <taxon>Streptophyta</taxon>
        <taxon>Embryophyta</taxon>
        <taxon>Tracheophyta</taxon>
        <taxon>Spermatophyta</taxon>
        <taxon>Magnoliopsida</taxon>
        <taxon>eudicotyledons</taxon>
        <taxon>Gunneridae</taxon>
        <taxon>Pentapetalae</taxon>
        <taxon>asterids</taxon>
        <taxon>lamiids</taxon>
        <taxon>Lamiales</taxon>
        <taxon>Oleaceae</taxon>
        <taxon>Oleeae</taxon>
        <taxon>Fraxinus</taxon>
    </lineage>
</organism>
<evidence type="ECO:0000313" key="6">
    <source>
        <dbReference type="Proteomes" id="UP000834106"/>
    </source>
</evidence>
<keyword evidence="2" id="KW-0863">Zinc-finger</keyword>
<dbReference type="InterPro" id="IPR010903">
    <property type="entry name" value="DUF1517"/>
</dbReference>
<evidence type="ECO:0000256" key="2">
    <source>
        <dbReference type="ARBA" id="ARBA00022771"/>
    </source>
</evidence>
<dbReference type="PANTHER" id="PTHR46977:SF4">
    <property type="entry name" value="PROTEIN FREE1-LIKE"/>
    <property type="match status" value="1"/>
</dbReference>
<dbReference type="GO" id="GO:0031902">
    <property type="term" value="C:late endosome membrane"/>
    <property type="evidence" value="ECO:0007669"/>
    <property type="project" value="TreeGrafter"/>
</dbReference>
<dbReference type="EMBL" id="OU503041">
    <property type="protein sequence ID" value="CAI9762944.1"/>
    <property type="molecule type" value="Genomic_DNA"/>
</dbReference>
<name>A0AAD1Z4W1_9LAMI</name>
<dbReference type="Proteomes" id="UP000834106">
    <property type="component" value="Chromosome 6"/>
</dbReference>
<dbReference type="PANTHER" id="PTHR46977">
    <property type="entry name" value="PROTEIN FREE1"/>
    <property type="match status" value="1"/>
</dbReference>
<keyword evidence="4" id="KW-0472">Membrane</keyword>
<protein>
    <submittedName>
        <fullName evidence="5">Uncharacterized protein</fullName>
    </submittedName>
</protein>
<evidence type="ECO:0000313" key="5">
    <source>
        <dbReference type="EMBL" id="CAI9762944.1"/>
    </source>
</evidence>
<reference evidence="5" key="1">
    <citation type="submission" date="2023-05" db="EMBL/GenBank/DDBJ databases">
        <authorList>
            <person name="Huff M."/>
        </authorList>
    </citation>
    <scope>NUCLEOTIDE SEQUENCE</scope>
</reference>
<dbReference type="AlphaFoldDB" id="A0AAD1Z4W1"/>
<dbReference type="GO" id="GO:0036258">
    <property type="term" value="P:multivesicular body assembly"/>
    <property type="evidence" value="ECO:0007669"/>
    <property type="project" value="InterPro"/>
</dbReference>
<proteinExistence type="predicted"/>
<keyword evidence="3" id="KW-0862">Zinc</keyword>
<dbReference type="GO" id="GO:0000813">
    <property type="term" value="C:ESCRT I complex"/>
    <property type="evidence" value="ECO:0007669"/>
    <property type="project" value="TreeGrafter"/>
</dbReference>
<keyword evidence="4" id="KW-0812">Transmembrane</keyword>
<dbReference type="InterPro" id="IPR045893">
    <property type="entry name" value="FREE1"/>
</dbReference>
<dbReference type="Pfam" id="PF07466">
    <property type="entry name" value="DUF1517"/>
    <property type="match status" value="1"/>
</dbReference>
<dbReference type="InterPro" id="IPR011011">
    <property type="entry name" value="Znf_FYVE_PHD"/>
</dbReference>
<gene>
    <name evidence="5" type="ORF">FPE_LOCUS10374</name>
</gene>
<keyword evidence="4" id="KW-1133">Transmembrane helix</keyword>